<proteinExistence type="predicted"/>
<organism evidence="1 2">
    <name type="scientific">Clonostachys solani</name>
    <dbReference type="NCBI Taxonomy" id="160281"/>
    <lineage>
        <taxon>Eukaryota</taxon>
        <taxon>Fungi</taxon>
        <taxon>Dikarya</taxon>
        <taxon>Ascomycota</taxon>
        <taxon>Pezizomycotina</taxon>
        <taxon>Sordariomycetes</taxon>
        <taxon>Hypocreomycetidae</taxon>
        <taxon>Hypocreales</taxon>
        <taxon>Bionectriaceae</taxon>
        <taxon>Clonostachys</taxon>
    </lineage>
</organism>
<dbReference type="AlphaFoldDB" id="A0A9N9Z878"/>
<evidence type="ECO:0000313" key="2">
    <source>
        <dbReference type="Proteomes" id="UP000775872"/>
    </source>
</evidence>
<name>A0A9N9Z878_9HYPO</name>
<comment type="caution">
    <text evidence="1">The sequence shown here is derived from an EMBL/GenBank/DDBJ whole genome shotgun (WGS) entry which is preliminary data.</text>
</comment>
<gene>
    <name evidence="1" type="ORF">CSOL1703_00002598</name>
</gene>
<protein>
    <submittedName>
        <fullName evidence="1">Uncharacterized protein</fullName>
    </submittedName>
</protein>
<accession>A0A9N9Z878</accession>
<reference evidence="1" key="1">
    <citation type="submission" date="2021-10" db="EMBL/GenBank/DDBJ databases">
        <authorList>
            <person name="Piombo E."/>
        </authorList>
    </citation>
    <scope>NUCLEOTIDE SEQUENCE</scope>
</reference>
<evidence type="ECO:0000313" key="1">
    <source>
        <dbReference type="EMBL" id="CAH0050624.1"/>
    </source>
</evidence>
<sequence length="88" mass="9791">MSTDGAKERRPIHGCPSVPVPVRGFAQRVPVYVGSLRPRVLSNYSFKMARVPWLASLLSKSLGDQSHLSANFVILGRRSFLFMGYVLL</sequence>
<dbReference type="Proteomes" id="UP000775872">
    <property type="component" value="Unassembled WGS sequence"/>
</dbReference>
<dbReference type="EMBL" id="CABFOC020000035">
    <property type="protein sequence ID" value="CAH0050624.1"/>
    <property type="molecule type" value="Genomic_DNA"/>
</dbReference>
<keyword evidence="2" id="KW-1185">Reference proteome</keyword>